<dbReference type="CDD" id="cd05233">
    <property type="entry name" value="SDR_c"/>
    <property type="match status" value="1"/>
</dbReference>
<proteinExistence type="inferred from homology"/>
<dbReference type="Pfam" id="PF13561">
    <property type="entry name" value="adh_short_C2"/>
    <property type="match status" value="1"/>
</dbReference>
<dbReference type="PANTHER" id="PTHR42879:SF2">
    <property type="entry name" value="3-OXOACYL-[ACYL-CARRIER-PROTEIN] REDUCTASE FABG"/>
    <property type="match status" value="1"/>
</dbReference>
<keyword evidence="2" id="KW-0560">Oxidoreductase</keyword>
<reference evidence="4" key="1">
    <citation type="submission" date="2017-04" db="EMBL/GenBank/DDBJ databases">
        <authorList>
            <person name="Varghese N."/>
            <person name="Submissions S."/>
        </authorList>
    </citation>
    <scope>NUCLEOTIDE SEQUENCE [LARGE SCALE GENOMIC DNA]</scope>
    <source>
        <strain evidence="4">B4P</strain>
    </source>
</reference>
<protein>
    <submittedName>
        <fullName evidence="3">3-oxoacyl-[acyl-carrier protein] reductase</fullName>
    </submittedName>
</protein>
<dbReference type="PRINTS" id="PR00081">
    <property type="entry name" value="GDHRDH"/>
</dbReference>
<evidence type="ECO:0000256" key="2">
    <source>
        <dbReference type="ARBA" id="ARBA00023002"/>
    </source>
</evidence>
<dbReference type="RefSeq" id="WP_085421174.1">
    <property type="nucleotide sequence ID" value="NZ_FXAF01000003.1"/>
</dbReference>
<organism evidence="3 4">
    <name type="scientific">Xaviernesmea oryzae</name>
    <dbReference type="NCBI Taxonomy" id="464029"/>
    <lineage>
        <taxon>Bacteria</taxon>
        <taxon>Pseudomonadati</taxon>
        <taxon>Pseudomonadota</taxon>
        <taxon>Alphaproteobacteria</taxon>
        <taxon>Hyphomicrobiales</taxon>
        <taxon>Rhizobiaceae</taxon>
        <taxon>Rhizobium/Agrobacterium group</taxon>
        <taxon>Xaviernesmea</taxon>
    </lineage>
</organism>
<dbReference type="AlphaFoldDB" id="A0A1X7DTI0"/>
<dbReference type="OrthoDB" id="286404at2"/>
<sequence>MNAIDIASQGIADLSGRRSVVIGAGYGVGPAVVSALAAAGAAVITDATDAPAGDYIAPGGTPAEFIDRCVERLGGIDVLVVSSRPVKNKPVLEMTPDELRDVAEDELVVPALQMQEAARRMAKAGYGRIIVFASMSAKTGVHHDVAPYAAAKGGLLAFARVLAAETAEHGVTVNGIATALFEPQVKTMTEEKRTRLKGAIPVGRFGRSEEAAHAVLFLASRDAGFVTGECLNLSGGRFMD</sequence>
<dbReference type="InterPro" id="IPR050259">
    <property type="entry name" value="SDR"/>
</dbReference>
<dbReference type="EMBL" id="FXAF01000003">
    <property type="protein sequence ID" value="SMF20979.1"/>
    <property type="molecule type" value="Genomic_DNA"/>
</dbReference>
<evidence type="ECO:0000256" key="1">
    <source>
        <dbReference type="ARBA" id="ARBA00006484"/>
    </source>
</evidence>
<dbReference type="Gene3D" id="3.40.50.720">
    <property type="entry name" value="NAD(P)-binding Rossmann-like Domain"/>
    <property type="match status" value="1"/>
</dbReference>
<dbReference type="PANTHER" id="PTHR42879">
    <property type="entry name" value="3-OXOACYL-(ACYL-CARRIER-PROTEIN) REDUCTASE"/>
    <property type="match status" value="1"/>
</dbReference>
<accession>A0A1X7DTI0</accession>
<comment type="similarity">
    <text evidence="1">Belongs to the short-chain dehydrogenases/reductases (SDR) family.</text>
</comment>
<dbReference type="InterPro" id="IPR036291">
    <property type="entry name" value="NAD(P)-bd_dom_sf"/>
</dbReference>
<evidence type="ECO:0000313" key="4">
    <source>
        <dbReference type="Proteomes" id="UP000192903"/>
    </source>
</evidence>
<gene>
    <name evidence="3" type="ORF">SAMN02982989_5810</name>
</gene>
<dbReference type="STRING" id="464029.SAMN02982989_5810"/>
<evidence type="ECO:0000313" key="3">
    <source>
        <dbReference type="EMBL" id="SMF20979.1"/>
    </source>
</evidence>
<dbReference type="Proteomes" id="UP000192903">
    <property type="component" value="Unassembled WGS sequence"/>
</dbReference>
<dbReference type="GO" id="GO:0016491">
    <property type="term" value="F:oxidoreductase activity"/>
    <property type="evidence" value="ECO:0007669"/>
    <property type="project" value="UniProtKB-KW"/>
</dbReference>
<dbReference type="SUPFAM" id="SSF51735">
    <property type="entry name" value="NAD(P)-binding Rossmann-fold domains"/>
    <property type="match status" value="1"/>
</dbReference>
<name>A0A1X7DTI0_9HYPH</name>
<dbReference type="InterPro" id="IPR002347">
    <property type="entry name" value="SDR_fam"/>
</dbReference>
<keyword evidence="4" id="KW-1185">Reference proteome</keyword>